<proteinExistence type="predicted"/>
<evidence type="ECO:0000256" key="1">
    <source>
        <dbReference type="ARBA" id="ARBA00023125"/>
    </source>
</evidence>
<dbReference type="InterPro" id="IPR050109">
    <property type="entry name" value="HTH-type_TetR-like_transc_reg"/>
</dbReference>
<dbReference type="PRINTS" id="PR00455">
    <property type="entry name" value="HTHTETR"/>
</dbReference>
<dbReference type="PROSITE" id="PS50977">
    <property type="entry name" value="HTH_TETR_2"/>
    <property type="match status" value="1"/>
</dbReference>
<dbReference type="AlphaFoldDB" id="A0A9D1KCP1"/>
<evidence type="ECO:0000313" key="4">
    <source>
        <dbReference type="EMBL" id="HIT39643.1"/>
    </source>
</evidence>
<feature type="domain" description="HTH tetR-type" evidence="3">
    <location>
        <begin position="13"/>
        <end position="73"/>
    </location>
</feature>
<dbReference type="Gene3D" id="1.10.357.10">
    <property type="entry name" value="Tetracycline Repressor, domain 2"/>
    <property type="match status" value="1"/>
</dbReference>
<dbReference type="SUPFAM" id="SSF46689">
    <property type="entry name" value="Homeodomain-like"/>
    <property type="match status" value="1"/>
</dbReference>
<keyword evidence="1 2" id="KW-0238">DNA-binding</keyword>
<dbReference type="GO" id="GO:0003677">
    <property type="term" value="F:DNA binding"/>
    <property type="evidence" value="ECO:0007669"/>
    <property type="project" value="UniProtKB-UniRule"/>
</dbReference>
<dbReference type="PANTHER" id="PTHR30328">
    <property type="entry name" value="TRANSCRIPTIONAL REPRESSOR"/>
    <property type="match status" value="1"/>
</dbReference>
<dbReference type="InterPro" id="IPR009057">
    <property type="entry name" value="Homeodomain-like_sf"/>
</dbReference>
<dbReference type="EMBL" id="DVKT01000048">
    <property type="protein sequence ID" value="HIT39643.1"/>
    <property type="molecule type" value="Genomic_DNA"/>
</dbReference>
<dbReference type="InterPro" id="IPR001647">
    <property type="entry name" value="HTH_TetR"/>
</dbReference>
<dbReference type="InterPro" id="IPR041474">
    <property type="entry name" value="NicS_C"/>
</dbReference>
<dbReference type="Pfam" id="PF00440">
    <property type="entry name" value="TetR_N"/>
    <property type="match status" value="1"/>
</dbReference>
<dbReference type="PANTHER" id="PTHR30328:SF54">
    <property type="entry name" value="HTH-TYPE TRANSCRIPTIONAL REPRESSOR SCO4008"/>
    <property type="match status" value="1"/>
</dbReference>
<dbReference type="SUPFAM" id="SSF48498">
    <property type="entry name" value="Tetracyclin repressor-like, C-terminal domain"/>
    <property type="match status" value="1"/>
</dbReference>
<protein>
    <submittedName>
        <fullName evidence="4">TetR/AcrR family transcriptional regulator</fullName>
    </submittedName>
</protein>
<evidence type="ECO:0000259" key="3">
    <source>
        <dbReference type="PROSITE" id="PS50977"/>
    </source>
</evidence>
<dbReference type="InterPro" id="IPR036271">
    <property type="entry name" value="Tet_transcr_reg_TetR-rel_C_sf"/>
</dbReference>
<gene>
    <name evidence="4" type="ORF">IAD06_06360</name>
</gene>
<comment type="caution">
    <text evidence="4">The sequence shown here is derived from an EMBL/GenBank/DDBJ whole genome shotgun (WGS) entry which is preliminary data.</text>
</comment>
<feature type="DNA-binding region" description="H-T-H motif" evidence="2">
    <location>
        <begin position="36"/>
        <end position="55"/>
    </location>
</feature>
<evidence type="ECO:0000313" key="5">
    <source>
        <dbReference type="Proteomes" id="UP000886722"/>
    </source>
</evidence>
<dbReference type="Pfam" id="PF17938">
    <property type="entry name" value="TetR_C_29"/>
    <property type="match status" value="1"/>
</dbReference>
<reference evidence="4" key="2">
    <citation type="journal article" date="2021" name="PeerJ">
        <title>Extensive microbial diversity within the chicken gut microbiome revealed by metagenomics and culture.</title>
        <authorList>
            <person name="Gilroy R."/>
            <person name="Ravi A."/>
            <person name="Getino M."/>
            <person name="Pursley I."/>
            <person name="Horton D.L."/>
            <person name="Alikhan N.F."/>
            <person name="Baker D."/>
            <person name="Gharbi K."/>
            <person name="Hall N."/>
            <person name="Watson M."/>
            <person name="Adriaenssens E.M."/>
            <person name="Foster-Nyarko E."/>
            <person name="Jarju S."/>
            <person name="Secka A."/>
            <person name="Antonio M."/>
            <person name="Oren A."/>
            <person name="Chaudhuri R.R."/>
            <person name="La Ragione R."/>
            <person name="Hildebrand F."/>
            <person name="Pallen M.J."/>
        </authorList>
    </citation>
    <scope>NUCLEOTIDE SEQUENCE</scope>
    <source>
        <strain evidence="4">21143</strain>
    </source>
</reference>
<name>A0A9D1KCP1_9BACT</name>
<dbReference type="Proteomes" id="UP000886722">
    <property type="component" value="Unassembled WGS sequence"/>
</dbReference>
<accession>A0A9D1KCP1</accession>
<reference evidence="4" key="1">
    <citation type="submission" date="2020-10" db="EMBL/GenBank/DDBJ databases">
        <authorList>
            <person name="Gilroy R."/>
        </authorList>
    </citation>
    <scope>NUCLEOTIDE SEQUENCE</scope>
    <source>
        <strain evidence="4">21143</strain>
    </source>
</reference>
<sequence>MMRSEEKIQKRGENTEAAILEAAEKLFMEQGFASTTTMQIAKRAGCNQALVHYYFRTKDNLFEKIFEEKVRFIVTNFLNINSEAQTLEDKIRKMVDVHFEFFRSNPRLVPFVLTEVLSDMERFGFMFDKIKQQASLVFAKIDETLRAEIEKGTIRPITTLNLVLTIVSLDIAPFIIGPILQKSLNLTDEQVDEHLDIRKKEVVDIVLRQIRK</sequence>
<evidence type="ECO:0000256" key="2">
    <source>
        <dbReference type="PROSITE-ProRule" id="PRU00335"/>
    </source>
</evidence>
<organism evidence="4 5">
    <name type="scientific">Candidatus Caccoplasma intestinavium</name>
    <dbReference type="NCBI Taxonomy" id="2840716"/>
    <lineage>
        <taxon>Bacteria</taxon>
        <taxon>Pseudomonadati</taxon>
        <taxon>Bacteroidota</taxon>
        <taxon>Bacteroidia</taxon>
        <taxon>Bacteroidales</taxon>
        <taxon>Bacteroidaceae</taxon>
        <taxon>Bacteroidaceae incertae sedis</taxon>
        <taxon>Candidatus Caccoplasma</taxon>
    </lineage>
</organism>